<dbReference type="InterPro" id="IPR007848">
    <property type="entry name" value="Small_mtfrase_dom"/>
</dbReference>
<keyword evidence="5" id="KW-0949">S-adenosyl-L-methionine</keyword>
<name>A0ABS0AGE6_9GAMM</name>
<dbReference type="Proteomes" id="UP000644441">
    <property type="component" value="Unassembled WGS sequence"/>
</dbReference>
<reference evidence="8 9" key="1">
    <citation type="submission" date="2012-09" db="EMBL/GenBank/DDBJ databases">
        <title>Genome Sequence of alkane-degrading Bacterium Alcanivorax venustensis ISO4.</title>
        <authorList>
            <person name="Lai Q."/>
            <person name="Shao Z."/>
        </authorList>
    </citation>
    <scope>NUCLEOTIDE SEQUENCE [LARGE SCALE GENOMIC DNA]</scope>
    <source>
        <strain evidence="8 9">ISO4</strain>
    </source>
</reference>
<dbReference type="RefSeq" id="WP_194856012.1">
    <property type="nucleotide sequence ID" value="NZ_ARXR01000013.1"/>
</dbReference>
<dbReference type="Pfam" id="PF26049">
    <property type="entry name" value="RLMG_N"/>
    <property type="match status" value="1"/>
</dbReference>
<feature type="domain" description="RlmG N-terminal" evidence="7">
    <location>
        <begin position="6"/>
        <end position="175"/>
    </location>
</feature>
<proteinExistence type="predicted"/>
<dbReference type="SUPFAM" id="SSF53335">
    <property type="entry name" value="S-adenosyl-L-methionine-dependent methyltransferases"/>
    <property type="match status" value="1"/>
</dbReference>
<keyword evidence="9" id="KW-1185">Reference proteome</keyword>
<evidence type="ECO:0000313" key="9">
    <source>
        <dbReference type="Proteomes" id="UP000644441"/>
    </source>
</evidence>
<keyword evidence="2" id="KW-0698">rRNA processing</keyword>
<sequence>MAEANLGPLALKRWPHRRGDPLLPFDAADRYLLKQLDEHRRGPATLVLNDQCGALWLTAAASGPAWSAGDDWLCWRAAVANAEDNGRADPGDAWLWPWQAPPRAPDQVLLRLPKAVSLLEAQLAWLADGLPAGTPVWLAGMDKHLPAQLVPLLEHWLGNGRAGLGWKKARLFTVEAPGAARRDAPEPARVAVPERGWTLQAGPGVFGRRHLDIGARFLLDHLPTGVSGEVADLGCGNGVLGLSLAADNPAARVTFCDVSFLAVESARTNVVDHDPQPERHHFHLGNGLEGIDKQFDLILLNPPFHRGHAVDDRVARGLFRQAARRLAPGGELRVVANQHLGYQRPLGKLFPRVDTVARNAKFVIFRCIKGSP</sequence>
<comment type="caution">
    <text evidence="8">The sequence shown here is derived from an EMBL/GenBank/DDBJ whole genome shotgun (WGS) entry which is preliminary data.</text>
</comment>
<dbReference type="InterPro" id="IPR002052">
    <property type="entry name" value="DNA_methylase_N6_adenine_CS"/>
</dbReference>
<keyword evidence="4" id="KW-0808">Transferase</keyword>
<feature type="domain" description="Methyltransferase small" evidence="6">
    <location>
        <begin position="197"/>
        <end position="365"/>
    </location>
</feature>
<protein>
    <submittedName>
        <fullName evidence="8">Ribosomal ribonucleate guanine-2-methyltransferase</fullName>
    </submittedName>
</protein>
<dbReference type="Pfam" id="PF05175">
    <property type="entry name" value="MTS"/>
    <property type="match status" value="1"/>
</dbReference>
<evidence type="ECO:0000256" key="2">
    <source>
        <dbReference type="ARBA" id="ARBA00022552"/>
    </source>
</evidence>
<organism evidence="8 9">
    <name type="scientific">Alloalcanivorax venustensis ISO4</name>
    <dbReference type="NCBI Taxonomy" id="1177184"/>
    <lineage>
        <taxon>Bacteria</taxon>
        <taxon>Pseudomonadati</taxon>
        <taxon>Pseudomonadota</taxon>
        <taxon>Gammaproteobacteria</taxon>
        <taxon>Oceanospirillales</taxon>
        <taxon>Alcanivoracaceae</taxon>
        <taxon>Alloalcanivorax</taxon>
    </lineage>
</organism>
<dbReference type="PROSITE" id="PS00092">
    <property type="entry name" value="N6_MTASE"/>
    <property type="match status" value="1"/>
</dbReference>
<evidence type="ECO:0000313" key="8">
    <source>
        <dbReference type="EMBL" id="MBF5053218.1"/>
    </source>
</evidence>
<gene>
    <name evidence="8" type="ORF">ISO4_01820</name>
</gene>
<dbReference type="CDD" id="cd02440">
    <property type="entry name" value="AdoMet_MTases"/>
    <property type="match status" value="1"/>
</dbReference>
<evidence type="ECO:0000256" key="4">
    <source>
        <dbReference type="ARBA" id="ARBA00022679"/>
    </source>
</evidence>
<dbReference type="Gene3D" id="3.40.50.150">
    <property type="entry name" value="Vaccinia Virus protein VP39"/>
    <property type="match status" value="2"/>
</dbReference>
<dbReference type="PIRSF" id="PIRSF037565">
    <property type="entry name" value="RRNA_m2G_Mtase_RsmD_prd"/>
    <property type="match status" value="1"/>
</dbReference>
<dbReference type="InterPro" id="IPR029063">
    <property type="entry name" value="SAM-dependent_MTases_sf"/>
</dbReference>
<evidence type="ECO:0000256" key="5">
    <source>
        <dbReference type="ARBA" id="ARBA00022691"/>
    </source>
</evidence>
<dbReference type="EMBL" id="ARXR01000013">
    <property type="protein sequence ID" value="MBF5053218.1"/>
    <property type="molecule type" value="Genomic_DNA"/>
</dbReference>
<evidence type="ECO:0000256" key="1">
    <source>
        <dbReference type="ARBA" id="ARBA00022490"/>
    </source>
</evidence>
<dbReference type="PANTHER" id="PTHR47816">
    <property type="entry name" value="RIBOSOMAL RNA SMALL SUBUNIT METHYLTRANSFERASE C"/>
    <property type="match status" value="1"/>
</dbReference>
<dbReference type="InterPro" id="IPR046977">
    <property type="entry name" value="RsmC/RlmG"/>
</dbReference>
<dbReference type="InterPro" id="IPR017237">
    <property type="entry name" value="RLMG"/>
</dbReference>
<evidence type="ECO:0000256" key="3">
    <source>
        <dbReference type="ARBA" id="ARBA00022603"/>
    </source>
</evidence>
<keyword evidence="3" id="KW-0489">Methyltransferase</keyword>
<keyword evidence="1" id="KW-0963">Cytoplasm</keyword>
<dbReference type="InterPro" id="IPR058679">
    <property type="entry name" value="RlmG_N"/>
</dbReference>
<dbReference type="PANTHER" id="PTHR47816:SF5">
    <property type="entry name" value="RIBOSOMAL RNA LARGE SUBUNIT METHYLTRANSFERASE G"/>
    <property type="match status" value="1"/>
</dbReference>
<accession>A0ABS0AGE6</accession>
<evidence type="ECO:0000259" key="6">
    <source>
        <dbReference type="Pfam" id="PF05175"/>
    </source>
</evidence>
<evidence type="ECO:0000259" key="7">
    <source>
        <dbReference type="Pfam" id="PF26049"/>
    </source>
</evidence>